<organism evidence="2 3">
    <name type="scientific">Caballeronia choica</name>
    <dbReference type="NCBI Taxonomy" id="326476"/>
    <lineage>
        <taxon>Bacteria</taxon>
        <taxon>Pseudomonadati</taxon>
        <taxon>Pseudomonadota</taxon>
        <taxon>Betaproteobacteria</taxon>
        <taxon>Burkholderiales</taxon>
        <taxon>Burkholderiaceae</taxon>
        <taxon>Caballeronia</taxon>
    </lineage>
</organism>
<dbReference type="RefSeq" id="WP_160110042.1">
    <property type="nucleotide sequence ID" value="NZ_FCON02000050.1"/>
</dbReference>
<comment type="caution">
    <text evidence="2">The sequence shown here is derived from an EMBL/GenBank/DDBJ whole genome shotgun (WGS) entry which is preliminary data.</text>
</comment>
<evidence type="ECO:0000313" key="3">
    <source>
        <dbReference type="Proteomes" id="UP000054770"/>
    </source>
</evidence>
<feature type="signal peptide" evidence="1">
    <location>
        <begin position="1"/>
        <end position="24"/>
    </location>
</feature>
<feature type="chain" id="PRO_5011117136" description="Lipoprotein" evidence="1">
    <location>
        <begin position="25"/>
        <end position="45"/>
    </location>
</feature>
<dbReference type="PROSITE" id="PS51257">
    <property type="entry name" value="PROKAR_LIPOPROTEIN"/>
    <property type="match status" value="1"/>
</dbReference>
<protein>
    <recommendedName>
        <fullName evidence="4">Lipoprotein</fullName>
    </recommendedName>
</protein>
<accession>A0A158JUQ7</accession>
<evidence type="ECO:0008006" key="4">
    <source>
        <dbReference type="Google" id="ProtNLM"/>
    </source>
</evidence>
<evidence type="ECO:0000313" key="2">
    <source>
        <dbReference type="EMBL" id="SAL72684.1"/>
    </source>
</evidence>
<dbReference type="AlphaFoldDB" id="A0A158JUQ7"/>
<evidence type="ECO:0000256" key="1">
    <source>
        <dbReference type="SAM" id="SignalP"/>
    </source>
</evidence>
<name>A0A158JUQ7_9BURK</name>
<reference evidence="2" key="1">
    <citation type="submission" date="2016-01" db="EMBL/GenBank/DDBJ databases">
        <authorList>
            <person name="Peeters C."/>
        </authorList>
    </citation>
    <scope>NUCLEOTIDE SEQUENCE [LARGE SCALE GENOMIC DNA]</scope>
    <source>
        <strain evidence="2">LMG 22940</strain>
    </source>
</reference>
<gene>
    <name evidence="2" type="ORF">AWB68_04311</name>
</gene>
<proteinExistence type="predicted"/>
<dbReference type="EMBL" id="FCON02000050">
    <property type="protein sequence ID" value="SAL72684.1"/>
    <property type="molecule type" value="Genomic_DNA"/>
</dbReference>
<dbReference type="Proteomes" id="UP000054770">
    <property type="component" value="Unassembled WGS sequence"/>
</dbReference>
<keyword evidence="1" id="KW-0732">Signal</keyword>
<sequence>MRTMRVLALLCALGLTLLAGCAGATVSGGASSGTANPPKMGGGSY</sequence>
<keyword evidence="3" id="KW-1185">Reference proteome</keyword>